<dbReference type="AlphaFoldDB" id="V9VWY8"/>
<keyword evidence="2 3" id="KW-0378">Hydrolase</keyword>
<organism evidence="5 6">
    <name type="scientific">Leisingera methylohalidivorans DSM 14336</name>
    <dbReference type="NCBI Taxonomy" id="999552"/>
    <lineage>
        <taxon>Bacteria</taxon>
        <taxon>Pseudomonadati</taxon>
        <taxon>Pseudomonadota</taxon>
        <taxon>Alphaproteobacteria</taxon>
        <taxon>Rhodobacterales</taxon>
        <taxon>Roseobacteraceae</taxon>
        <taxon>Leisingera</taxon>
    </lineage>
</organism>
<dbReference type="Pfam" id="PF03061">
    <property type="entry name" value="4HBT"/>
    <property type="match status" value="1"/>
</dbReference>
<gene>
    <name evidence="5" type="ORF">METH_17810</name>
</gene>
<reference evidence="5 6" key="1">
    <citation type="submission" date="2013-09" db="EMBL/GenBank/DDBJ databases">
        <authorList>
            <consortium name="DOE Joint Genome Institute"/>
            <person name="Klenk H.-P."/>
            <person name="Huntemann M."/>
            <person name="Han J."/>
            <person name="Chen A."/>
            <person name="Kyrpides N."/>
            <person name="Mavromatis K."/>
            <person name="Markowitz V."/>
            <person name="Palaniappan K."/>
            <person name="Ivanova N."/>
            <person name="Schaumberg A."/>
            <person name="Pati A."/>
            <person name="Liolios K."/>
            <person name="Nordberg H.P."/>
            <person name="Cantor M.N."/>
            <person name="Hua S.X."/>
            <person name="Woyke T."/>
        </authorList>
    </citation>
    <scope>NUCLEOTIDE SEQUENCE [LARGE SCALE GENOMIC DNA]</scope>
    <source>
        <strain evidence="5 6">DSM 14336</strain>
    </source>
</reference>
<dbReference type="GO" id="GO:0052816">
    <property type="term" value="F:long-chain fatty acyl-CoA hydrolase activity"/>
    <property type="evidence" value="ECO:0007669"/>
    <property type="project" value="TreeGrafter"/>
</dbReference>
<evidence type="ECO:0000256" key="1">
    <source>
        <dbReference type="ARBA" id="ARBA00010458"/>
    </source>
</evidence>
<dbReference type="KEGG" id="lmd:METH_17810"/>
<evidence type="ECO:0000256" key="2">
    <source>
        <dbReference type="ARBA" id="ARBA00022801"/>
    </source>
</evidence>
<keyword evidence="6" id="KW-1185">Reference proteome</keyword>
<sequence>MNNYGKNMPSKELTLRTQAMPADTNPAGDIFGGWVMSQMDIAAGIRGSELTLGRVVTAGVGKLNFERPIRVGDTICVYTEAERIGRSSITLHVDCMVKRQFSGQRERAVVAEFTMVALDEHGKPRAHSLREDQT</sequence>
<accession>V9VWY8</accession>
<evidence type="ECO:0000313" key="5">
    <source>
        <dbReference type="EMBL" id="AHD02239.1"/>
    </source>
</evidence>
<dbReference type="PROSITE" id="PS51770">
    <property type="entry name" value="HOTDOG_ACOT"/>
    <property type="match status" value="1"/>
</dbReference>
<dbReference type="InterPro" id="IPR040170">
    <property type="entry name" value="Cytosol_ACT"/>
</dbReference>
<dbReference type="InterPro" id="IPR033120">
    <property type="entry name" value="HOTDOG_ACOT"/>
</dbReference>
<dbReference type="SUPFAM" id="SSF54637">
    <property type="entry name" value="Thioesterase/thiol ester dehydrase-isomerase"/>
    <property type="match status" value="1"/>
</dbReference>
<dbReference type="HOGENOM" id="CLU_050164_2_0_5"/>
<dbReference type="Proteomes" id="UP000018780">
    <property type="component" value="Chromosome"/>
</dbReference>
<dbReference type="EMBL" id="CP006773">
    <property type="protein sequence ID" value="AHD02239.1"/>
    <property type="molecule type" value="Genomic_DNA"/>
</dbReference>
<dbReference type="STRING" id="999552.METH_17810"/>
<protein>
    <submittedName>
        <fullName evidence="5">Acyl-CoA hydrolase</fullName>
    </submittedName>
</protein>
<dbReference type="GO" id="GO:0006637">
    <property type="term" value="P:acyl-CoA metabolic process"/>
    <property type="evidence" value="ECO:0007669"/>
    <property type="project" value="TreeGrafter"/>
</dbReference>
<comment type="similarity">
    <text evidence="1">Belongs to the acyl coenzyme A hydrolase family.</text>
</comment>
<name>V9VWY8_9RHOB</name>
<dbReference type="InterPro" id="IPR006683">
    <property type="entry name" value="Thioestr_dom"/>
</dbReference>
<dbReference type="PANTHER" id="PTHR11049">
    <property type="entry name" value="ACYL COENZYME A THIOESTER HYDROLASE"/>
    <property type="match status" value="1"/>
</dbReference>
<proteinExistence type="inferred from homology"/>
<dbReference type="Gene3D" id="3.10.129.10">
    <property type="entry name" value="Hotdog Thioesterase"/>
    <property type="match status" value="1"/>
</dbReference>
<evidence type="ECO:0000259" key="4">
    <source>
        <dbReference type="PROSITE" id="PS51770"/>
    </source>
</evidence>
<dbReference type="GO" id="GO:0009062">
    <property type="term" value="P:fatty acid catabolic process"/>
    <property type="evidence" value="ECO:0007669"/>
    <property type="project" value="TreeGrafter"/>
</dbReference>
<feature type="domain" description="HotDog ACOT-type" evidence="4">
    <location>
        <begin position="9"/>
        <end position="121"/>
    </location>
</feature>
<evidence type="ECO:0000313" key="6">
    <source>
        <dbReference type="Proteomes" id="UP000018780"/>
    </source>
</evidence>
<dbReference type="GO" id="GO:0005829">
    <property type="term" value="C:cytosol"/>
    <property type="evidence" value="ECO:0007669"/>
    <property type="project" value="TreeGrafter"/>
</dbReference>
<dbReference type="InterPro" id="IPR029069">
    <property type="entry name" value="HotDog_dom_sf"/>
</dbReference>
<dbReference type="CDD" id="cd03442">
    <property type="entry name" value="BFIT_BACH"/>
    <property type="match status" value="1"/>
</dbReference>
<evidence type="ECO:0000256" key="3">
    <source>
        <dbReference type="PROSITE-ProRule" id="PRU01106"/>
    </source>
</evidence>
<dbReference type="PANTHER" id="PTHR11049:SF5">
    <property type="entry name" value="ACYL-COA THIOESTER HYDROLASE YCIA"/>
    <property type="match status" value="1"/>
</dbReference>